<sequence>MSSIKDDEQEEEEEFKDSETRKHQSVVLIPPHCSSSGESSPCEIKLSFEQRHEIRQVYVRSTARVFEIYYATGSQSDNEYLCTVRCGIAAKEDAPLSASATEEDTSVHSEGSTEPKELLEEKTRSESNSSTNDDGWVEIKVPDSALLHSKTSSVAKCIERNTERNIQDFYEATAEINDSIPCISITLRLLSLHTKGCINLEEIYIYGEPVDPTDCDDKMDPLKRSSESSMMAMFVPTLLQLSKTGMLKRIEDKQVAEVRQGLKCQNDESPGSYMGGTMQKEAQSSLSNREEVDLQAAVKESSESARIQSNEPDQGTGKRTESVNYIDDSSSGRVERVLDQLVSRIGRIEAFCSRFEENMLKPISNIETRLERLEQKLEGLTMQSQSSYMHPCTRITAPDFSCIESETHSLQNDENENNGYRMSDFASNGTTFTRLSVCNSDEMESKFPLKDKNGTQDVESGSFINNDASDSEVVPQLVPGLIITAPEFSSEDDNDDGVQKGNDMDCNDDFVASKMGFPVNKSSLSIDDAVAMALAGFMSFASTPNSPGAINDKEVPRMSSSSNSSTDAVIRNCLIQEEGIVGSCDETSSNKIKDKEVPRMSLSSNSSTDAVIRTWKTPQVNQGQVIMFPSDDSTDSDKTEGEVNRYKLEDTTNGFTSLKANGEEVTRLPHDDSTEARFRGDLLQEGKYGGCTEMSVNQIITGNSHEMQGEVNLYKSEDTTNRFAPLKFDSNLNVFDDDVQKSFIANPGTWQYLHLLVP</sequence>
<feature type="compositionally biased region" description="Polar residues" evidence="1">
    <location>
        <begin position="304"/>
        <end position="313"/>
    </location>
</feature>
<keyword evidence="2" id="KW-0689">Ribosomal protein</keyword>
<proteinExistence type="predicted"/>
<dbReference type="OrthoDB" id="1939758at2759"/>
<keyword evidence="2" id="KW-0687">Ribonucleoprotein</keyword>
<dbReference type="PANTHER" id="PTHR37261:SF1">
    <property type="entry name" value="40S RIBOSOMAL PROTEIN S27"/>
    <property type="match status" value="1"/>
</dbReference>
<gene>
    <name evidence="2" type="ORF">FRX31_008553</name>
</gene>
<feature type="region of interest" description="Disordered" evidence="1">
    <location>
        <begin position="265"/>
        <end position="324"/>
    </location>
</feature>
<reference evidence="2 3" key="1">
    <citation type="submission" date="2020-06" db="EMBL/GenBank/DDBJ databases">
        <title>Transcriptomic and genomic resources for Thalictrum thalictroides and T. hernandezii: Facilitating candidate gene discovery in an emerging model plant lineage.</title>
        <authorList>
            <person name="Arias T."/>
            <person name="Riano-Pachon D.M."/>
            <person name="Di Stilio V.S."/>
        </authorList>
    </citation>
    <scope>NUCLEOTIDE SEQUENCE [LARGE SCALE GENOMIC DNA]</scope>
    <source>
        <strain evidence="3">cv. WT478/WT964</strain>
        <tissue evidence="2">Leaves</tissue>
    </source>
</reference>
<dbReference type="GO" id="GO:0005840">
    <property type="term" value="C:ribosome"/>
    <property type="evidence" value="ECO:0007669"/>
    <property type="project" value="UniProtKB-KW"/>
</dbReference>
<dbReference type="AlphaFoldDB" id="A0A7J6WZF5"/>
<organism evidence="2 3">
    <name type="scientific">Thalictrum thalictroides</name>
    <name type="common">Rue-anemone</name>
    <name type="synonym">Anemone thalictroides</name>
    <dbReference type="NCBI Taxonomy" id="46969"/>
    <lineage>
        <taxon>Eukaryota</taxon>
        <taxon>Viridiplantae</taxon>
        <taxon>Streptophyta</taxon>
        <taxon>Embryophyta</taxon>
        <taxon>Tracheophyta</taxon>
        <taxon>Spermatophyta</taxon>
        <taxon>Magnoliopsida</taxon>
        <taxon>Ranunculales</taxon>
        <taxon>Ranunculaceae</taxon>
        <taxon>Thalictroideae</taxon>
        <taxon>Thalictrum</taxon>
    </lineage>
</organism>
<feature type="region of interest" description="Disordered" evidence="1">
    <location>
        <begin position="97"/>
        <end position="135"/>
    </location>
</feature>
<feature type="region of interest" description="Disordered" evidence="1">
    <location>
        <begin position="1"/>
        <end position="41"/>
    </location>
</feature>
<evidence type="ECO:0000313" key="3">
    <source>
        <dbReference type="Proteomes" id="UP000554482"/>
    </source>
</evidence>
<dbReference type="EMBL" id="JABWDY010008878">
    <property type="protein sequence ID" value="KAF5201860.1"/>
    <property type="molecule type" value="Genomic_DNA"/>
</dbReference>
<keyword evidence="3" id="KW-1185">Reference proteome</keyword>
<feature type="compositionally biased region" description="Basic and acidic residues" evidence="1">
    <location>
        <begin position="105"/>
        <end position="125"/>
    </location>
</feature>
<dbReference type="Proteomes" id="UP000554482">
    <property type="component" value="Unassembled WGS sequence"/>
</dbReference>
<feature type="compositionally biased region" description="Acidic residues" evidence="1">
    <location>
        <begin position="7"/>
        <end position="16"/>
    </location>
</feature>
<accession>A0A7J6WZF5</accession>
<feature type="non-terminal residue" evidence="2">
    <location>
        <position position="1"/>
    </location>
</feature>
<protein>
    <submittedName>
        <fullName evidence="2">40S ribosomal protein S27</fullName>
    </submittedName>
</protein>
<evidence type="ECO:0000256" key="1">
    <source>
        <dbReference type="SAM" id="MobiDB-lite"/>
    </source>
</evidence>
<evidence type="ECO:0000313" key="2">
    <source>
        <dbReference type="EMBL" id="KAF5201860.1"/>
    </source>
</evidence>
<dbReference type="PANTHER" id="PTHR37261">
    <property type="entry name" value="40S RIBOSOMAL PROTEIN S27"/>
    <property type="match status" value="1"/>
</dbReference>
<name>A0A7J6WZF5_THATH</name>
<comment type="caution">
    <text evidence="2">The sequence shown here is derived from an EMBL/GenBank/DDBJ whole genome shotgun (WGS) entry which is preliminary data.</text>
</comment>